<dbReference type="PROSITE" id="PS51257">
    <property type="entry name" value="PROKAR_LIPOPROTEIN"/>
    <property type="match status" value="1"/>
</dbReference>
<reference evidence="3" key="1">
    <citation type="submission" date="2018-09" db="EMBL/GenBank/DDBJ databases">
        <authorList>
            <person name="Zhu H."/>
        </authorList>
    </citation>
    <scope>NUCLEOTIDE SEQUENCE [LARGE SCALE GENOMIC DNA]</scope>
    <source>
        <strain evidence="3">K1W22B-1</strain>
    </source>
</reference>
<evidence type="ECO:0000313" key="2">
    <source>
        <dbReference type="EMBL" id="RJS45944.1"/>
    </source>
</evidence>
<evidence type="ECO:0008006" key="4">
    <source>
        <dbReference type="Google" id="ProtNLM"/>
    </source>
</evidence>
<keyword evidence="3" id="KW-1185">Reference proteome</keyword>
<sequence length="262" mass="27509">MRLPAGALALTLVLTGALTSSCTLGGPTAVRSGQTTQSSTLPNPDAQRALLTLGHLSDQFEVDDEDEDQEEGDADWGCLTPDDVAGGGADDVEISFSAKRDPGLPGVFNSVTSGAGDAAAAERAFDALAASFKTCTSVHTKDDDGTAWDFDVTTDTTGWAKGGDQQINVVAIGTVGMSGVELPLDIRMSLVRINEIATMVGFFDLSDTPRATRTAHQRLIGAATARLRAVLVGEKLPPTRPLLEDYEFSNVLEELLSPTQQV</sequence>
<dbReference type="RefSeq" id="WP_120059844.1">
    <property type="nucleotide sequence ID" value="NZ_QYRP01000002.1"/>
</dbReference>
<protein>
    <recommendedName>
        <fullName evidence="4">Sensor domain-containing protein</fullName>
    </recommendedName>
</protein>
<accession>A0A3A5HD60</accession>
<keyword evidence="1" id="KW-0732">Signal</keyword>
<comment type="caution">
    <text evidence="2">The sequence shown here is derived from an EMBL/GenBank/DDBJ whole genome shotgun (WGS) entry which is preliminary data.</text>
</comment>
<organism evidence="2 3">
    <name type="scientific">Nocardioides cavernaquae</name>
    <dbReference type="NCBI Taxonomy" id="2321396"/>
    <lineage>
        <taxon>Bacteria</taxon>
        <taxon>Bacillati</taxon>
        <taxon>Actinomycetota</taxon>
        <taxon>Actinomycetes</taxon>
        <taxon>Propionibacteriales</taxon>
        <taxon>Nocardioidaceae</taxon>
        <taxon>Nocardioides</taxon>
    </lineage>
</organism>
<gene>
    <name evidence="2" type="ORF">D4739_06700</name>
</gene>
<feature type="signal peptide" evidence="1">
    <location>
        <begin position="1"/>
        <end position="25"/>
    </location>
</feature>
<dbReference type="Proteomes" id="UP000276542">
    <property type="component" value="Unassembled WGS sequence"/>
</dbReference>
<dbReference type="EMBL" id="QYRP01000002">
    <property type="protein sequence ID" value="RJS45944.1"/>
    <property type="molecule type" value="Genomic_DNA"/>
</dbReference>
<evidence type="ECO:0000313" key="3">
    <source>
        <dbReference type="Proteomes" id="UP000276542"/>
    </source>
</evidence>
<dbReference type="AlphaFoldDB" id="A0A3A5HD60"/>
<dbReference type="OrthoDB" id="9851341at2"/>
<name>A0A3A5HD60_9ACTN</name>
<evidence type="ECO:0000256" key="1">
    <source>
        <dbReference type="SAM" id="SignalP"/>
    </source>
</evidence>
<feature type="chain" id="PRO_5039719961" description="Sensor domain-containing protein" evidence="1">
    <location>
        <begin position="26"/>
        <end position="262"/>
    </location>
</feature>
<proteinExistence type="predicted"/>